<protein>
    <recommendedName>
        <fullName evidence="3">F-box domain-containing protein</fullName>
    </recommendedName>
</protein>
<accession>A0ABR1MQL8</accession>
<comment type="caution">
    <text evidence="1">The sequence shown here is derived from an EMBL/GenBank/DDBJ whole genome shotgun (WGS) entry which is preliminary data.</text>
</comment>
<keyword evidence="2" id="KW-1185">Reference proteome</keyword>
<organism evidence="1 2">
    <name type="scientific">Phyllosticta citricarpa</name>
    <dbReference type="NCBI Taxonomy" id="55181"/>
    <lineage>
        <taxon>Eukaryota</taxon>
        <taxon>Fungi</taxon>
        <taxon>Dikarya</taxon>
        <taxon>Ascomycota</taxon>
        <taxon>Pezizomycotina</taxon>
        <taxon>Dothideomycetes</taxon>
        <taxon>Dothideomycetes incertae sedis</taxon>
        <taxon>Botryosphaeriales</taxon>
        <taxon>Phyllostictaceae</taxon>
        <taxon>Phyllosticta</taxon>
    </lineage>
</organism>
<evidence type="ECO:0008006" key="3">
    <source>
        <dbReference type="Google" id="ProtNLM"/>
    </source>
</evidence>
<dbReference type="Proteomes" id="UP001365128">
    <property type="component" value="Unassembled WGS sequence"/>
</dbReference>
<reference evidence="1 2" key="1">
    <citation type="submission" date="2024-04" db="EMBL/GenBank/DDBJ databases">
        <title>Phyllosticta paracitricarpa is synonymous to the EU quarantine fungus P. citricarpa based on phylogenomic analyses.</title>
        <authorList>
            <consortium name="Lawrence Berkeley National Laboratory"/>
            <person name="Van Ingen-Buijs V.A."/>
            <person name="Van Westerhoven A.C."/>
            <person name="Haridas S."/>
            <person name="Skiadas P."/>
            <person name="Martin F."/>
            <person name="Groenewald J.Z."/>
            <person name="Crous P.W."/>
            <person name="Seidl M.F."/>
        </authorList>
    </citation>
    <scope>NUCLEOTIDE SEQUENCE [LARGE SCALE GENOMIC DNA]</scope>
    <source>
        <strain evidence="1 2">CBS 122670</strain>
    </source>
</reference>
<dbReference type="EMBL" id="JBBPDW010000001">
    <property type="protein sequence ID" value="KAK7556691.1"/>
    <property type="molecule type" value="Genomic_DNA"/>
</dbReference>
<evidence type="ECO:0000313" key="1">
    <source>
        <dbReference type="EMBL" id="KAK7556691.1"/>
    </source>
</evidence>
<sequence>MTVPKLPPELILSIVDCIRPAAVALPPSDITARTIRSLTLVSRLTYSRALRRLYSHCLWIDSAERLGRLLLTLHALLDPSRHQISTLPKVDVLPCLQSLFLSPFPRDTIDDWPTAQWTFELLSLMRQTLVRLVIDIPLRSLYPAEDHLSVRPKLRAAFEQLQNLEEFTSTRDELFLGTHEPGSLLALRQPPVWRAWSNLRRLALYNESHDSSDFYDSLHKLPHLECIALTRAEWPAAVAIWPRFAAKAQQHHLKVLSLDVEDGSWTITGCIDSPHWPRALQSVKASLGRELEICPIEIPLPFYCKPGDATDLCQQWVRDRAITGDLWHLTAPIPFLCTSD</sequence>
<name>A0ABR1MQL8_9PEZI</name>
<evidence type="ECO:0000313" key="2">
    <source>
        <dbReference type="Proteomes" id="UP001365128"/>
    </source>
</evidence>
<proteinExistence type="predicted"/>
<gene>
    <name evidence="1" type="ORF">IWX46DRAFT_585996</name>
</gene>